<dbReference type="InterPro" id="IPR007621">
    <property type="entry name" value="TPM_dom"/>
</dbReference>
<gene>
    <name evidence="5" type="ORF">G6R27_04515</name>
</gene>
<dbReference type="Pfam" id="PF04536">
    <property type="entry name" value="TPM_phosphatase"/>
    <property type="match status" value="1"/>
</dbReference>
<evidence type="ECO:0000313" key="5">
    <source>
        <dbReference type="EMBL" id="MBS9335291.1"/>
    </source>
</evidence>
<dbReference type="PANTHER" id="PTHR30373">
    <property type="entry name" value="UPF0603 PROTEIN YGCG"/>
    <property type="match status" value="1"/>
</dbReference>
<name>A0ABS5QQB2_9LACO</name>
<evidence type="ECO:0000259" key="4">
    <source>
        <dbReference type="Pfam" id="PF04536"/>
    </source>
</evidence>
<feature type="chain" id="PRO_5045089244" evidence="3">
    <location>
        <begin position="35"/>
        <end position="372"/>
    </location>
</feature>
<dbReference type="RefSeq" id="WP_213819882.1">
    <property type="nucleotide sequence ID" value="NZ_JAAMFI010000002.1"/>
</dbReference>
<feature type="signal peptide" evidence="3">
    <location>
        <begin position="1"/>
        <end position="34"/>
    </location>
</feature>
<dbReference type="Proteomes" id="UP001519418">
    <property type="component" value="Unassembled WGS sequence"/>
</dbReference>
<accession>A0ABS5QQB2</accession>
<organism evidence="5 6">
    <name type="scientific">Fructobacillus papyriferae</name>
    <dbReference type="NCBI Taxonomy" id="2713171"/>
    <lineage>
        <taxon>Bacteria</taxon>
        <taxon>Bacillati</taxon>
        <taxon>Bacillota</taxon>
        <taxon>Bacilli</taxon>
        <taxon>Lactobacillales</taxon>
        <taxon>Lactobacillaceae</taxon>
        <taxon>Fructobacillus</taxon>
    </lineage>
</organism>
<feature type="region of interest" description="Disordered" evidence="1">
    <location>
        <begin position="202"/>
        <end position="229"/>
    </location>
</feature>
<keyword evidence="2" id="KW-0472">Membrane</keyword>
<evidence type="ECO:0000256" key="2">
    <source>
        <dbReference type="SAM" id="Phobius"/>
    </source>
</evidence>
<protein>
    <submittedName>
        <fullName evidence="5">TPM domain-containing protein</fullName>
    </submittedName>
</protein>
<keyword evidence="3" id="KW-0732">Signal</keyword>
<feature type="domain" description="TPM" evidence="4">
    <location>
        <begin position="49"/>
        <end position="172"/>
    </location>
</feature>
<dbReference type="EMBL" id="JAAMFI010000002">
    <property type="protein sequence ID" value="MBS9335291.1"/>
    <property type="molecule type" value="Genomic_DNA"/>
</dbReference>
<sequence>MTAFKTTKGLSLLVFLALLLGSLLPLGLSQQANAENPDTLTPSKTTTDVSDYAEVLSDSAIKQFLRLNKEAKAQDNNAQFAIVTVKSTNGQSIADFTNDLTLRKEWHVGSSKKDNGVLIVFAENNGQNNVRVATGTGIEQTLPDATIHRLLLQNEKSLKSHKEVDINLGIFSLYQDLANIADPGFVKENPATDTIQQYVDGRDKRQSNQSTYQKQNPVQQEESPVANSTSEKSPATILLLVLAAALLLIVIIVMRSLAKYKKASPKERAQADPKDGHYPRPSIHFGGPWGFLFGWLLASFLSSRDRDRYHGGDGFDDNGSDYGHDFHHMGDSSGFDGFGDDGFGGGFDGGDFGGGGDSGFGGGDFGGGGSDF</sequence>
<comment type="caution">
    <text evidence="5">The sequence shown here is derived from an EMBL/GenBank/DDBJ whole genome shotgun (WGS) entry which is preliminary data.</text>
</comment>
<proteinExistence type="predicted"/>
<feature type="compositionally biased region" description="Polar residues" evidence="1">
    <location>
        <begin position="207"/>
        <end position="229"/>
    </location>
</feature>
<feature type="transmembrane region" description="Helical" evidence="2">
    <location>
        <begin position="237"/>
        <end position="258"/>
    </location>
</feature>
<dbReference type="PANTHER" id="PTHR30373:SF2">
    <property type="entry name" value="UPF0603 PROTEIN YGCG"/>
    <property type="match status" value="1"/>
</dbReference>
<keyword evidence="2" id="KW-1133">Transmembrane helix</keyword>
<keyword evidence="2" id="KW-0812">Transmembrane</keyword>
<dbReference type="Gene3D" id="3.10.310.50">
    <property type="match status" value="1"/>
</dbReference>
<keyword evidence="6" id="KW-1185">Reference proteome</keyword>
<evidence type="ECO:0000256" key="1">
    <source>
        <dbReference type="SAM" id="MobiDB-lite"/>
    </source>
</evidence>
<evidence type="ECO:0000256" key="3">
    <source>
        <dbReference type="SAM" id="SignalP"/>
    </source>
</evidence>
<reference evidence="5 6" key="1">
    <citation type="submission" date="2020-02" db="EMBL/GenBank/DDBJ databases">
        <title>Fructobacillus sp. isolated from paper mulberry of Taiwan.</title>
        <authorList>
            <person name="Lin S.-T."/>
        </authorList>
    </citation>
    <scope>NUCLEOTIDE SEQUENCE [LARGE SCALE GENOMIC DNA]</scope>
    <source>
        <strain evidence="5 6">M1-10</strain>
    </source>
</reference>
<evidence type="ECO:0000313" key="6">
    <source>
        <dbReference type="Proteomes" id="UP001519418"/>
    </source>
</evidence>